<organism evidence="5 6">
    <name type="scientific">Tigriopus californicus</name>
    <name type="common">Marine copepod</name>
    <dbReference type="NCBI Taxonomy" id="6832"/>
    <lineage>
        <taxon>Eukaryota</taxon>
        <taxon>Metazoa</taxon>
        <taxon>Ecdysozoa</taxon>
        <taxon>Arthropoda</taxon>
        <taxon>Crustacea</taxon>
        <taxon>Multicrustacea</taxon>
        <taxon>Hexanauplia</taxon>
        <taxon>Copepoda</taxon>
        <taxon>Harpacticoida</taxon>
        <taxon>Harpacticidae</taxon>
        <taxon>Tigriopus</taxon>
    </lineage>
</organism>
<evidence type="ECO:0000256" key="2">
    <source>
        <dbReference type="ARBA" id="ARBA00023157"/>
    </source>
</evidence>
<proteinExistence type="predicted"/>
<feature type="non-terminal residue" evidence="5">
    <location>
        <position position="1"/>
    </location>
</feature>
<dbReference type="AlphaFoldDB" id="A0A553NXY0"/>
<protein>
    <recommendedName>
        <fullName evidence="4">Ig-like domain-containing protein</fullName>
    </recommendedName>
</protein>
<evidence type="ECO:0000259" key="4">
    <source>
        <dbReference type="PROSITE" id="PS50835"/>
    </source>
</evidence>
<name>A0A553NXY0_TIGCA</name>
<dbReference type="Pfam" id="PF07679">
    <property type="entry name" value="I-set"/>
    <property type="match status" value="1"/>
</dbReference>
<dbReference type="GO" id="GO:0005886">
    <property type="term" value="C:plasma membrane"/>
    <property type="evidence" value="ECO:0007669"/>
    <property type="project" value="TreeGrafter"/>
</dbReference>
<keyword evidence="6" id="KW-1185">Reference proteome</keyword>
<accession>A0A553NXY0</accession>
<keyword evidence="2" id="KW-1015">Disulfide bond</keyword>
<keyword evidence="3" id="KW-0393">Immunoglobulin domain</keyword>
<dbReference type="PANTHER" id="PTHR45080">
    <property type="entry name" value="CONTACTIN 5"/>
    <property type="match status" value="1"/>
</dbReference>
<evidence type="ECO:0000313" key="5">
    <source>
        <dbReference type="EMBL" id="TRY70291.1"/>
    </source>
</evidence>
<evidence type="ECO:0000256" key="1">
    <source>
        <dbReference type="ARBA" id="ARBA00022729"/>
    </source>
</evidence>
<feature type="domain" description="Ig-like" evidence="4">
    <location>
        <begin position="41"/>
        <end position="147"/>
    </location>
</feature>
<dbReference type="InterPro" id="IPR007110">
    <property type="entry name" value="Ig-like_dom"/>
</dbReference>
<dbReference type="Proteomes" id="UP000318571">
    <property type="component" value="Chromosome 9"/>
</dbReference>
<dbReference type="InterPro" id="IPR013098">
    <property type="entry name" value="Ig_I-set"/>
</dbReference>
<dbReference type="PANTHER" id="PTHR45080:SF8">
    <property type="entry name" value="IG-LIKE DOMAIN-CONTAINING PROTEIN"/>
    <property type="match status" value="1"/>
</dbReference>
<dbReference type="SUPFAM" id="SSF48726">
    <property type="entry name" value="Immunoglobulin"/>
    <property type="match status" value="1"/>
</dbReference>
<comment type="caution">
    <text evidence="5">The sequence shown here is derived from an EMBL/GenBank/DDBJ whole genome shotgun (WGS) entry which is preliminary data.</text>
</comment>
<dbReference type="GO" id="GO:0007156">
    <property type="term" value="P:homophilic cell adhesion via plasma membrane adhesion molecules"/>
    <property type="evidence" value="ECO:0007669"/>
    <property type="project" value="TreeGrafter"/>
</dbReference>
<sequence>QSISRFQKPSPEDGGLYQCAVQNDNGEVNANLALNVETFAPEVLEQPKMKVKKTKTKTKKKSVIIEAAVAADENTELKWVKGNETVASTESKTEDVKFTVTRKQSETNPNEAVVQLEIEGAAPADMGDYQLVATNEKGETTKSKKISVSEQSIALAPAAKVETAESEAADALVSSEATEVKKKKKKVVKKKKKKEEEDDDTVKPEIVSFLKNLVCISLRKT</sequence>
<dbReference type="InterPro" id="IPR013783">
    <property type="entry name" value="Ig-like_fold"/>
</dbReference>
<reference evidence="5 6" key="1">
    <citation type="journal article" date="2018" name="Nat. Ecol. Evol.">
        <title>Genomic signatures of mitonuclear coevolution across populations of Tigriopus californicus.</title>
        <authorList>
            <person name="Barreto F.S."/>
            <person name="Watson E.T."/>
            <person name="Lima T.G."/>
            <person name="Willett C.S."/>
            <person name="Edmands S."/>
            <person name="Li W."/>
            <person name="Burton R.S."/>
        </authorList>
    </citation>
    <scope>NUCLEOTIDE SEQUENCE [LARGE SCALE GENOMIC DNA]</scope>
    <source>
        <strain evidence="5 6">San Diego</strain>
    </source>
</reference>
<dbReference type="Gene3D" id="2.60.40.10">
    <property type="entry name" value="Immunoglobulins"/>
    <property type="match status" value="1"/>
</dbReference>
<dbReference type="EMBL" id="VCGU01000009">
    <property type="protein sequence ID" value="TRY70291.1"/>
    <property type="molecule type" value="Genomic_DNA"/>
</dbReference>
<dbReference type="STRING" id="6832.A0A553NXY0"/>
<dbReference type="InterPro" id="IPR050958">
    <property type="entry name" value="Cell_Adh-Cytoskel_Orgn"/>
</dbReference>
<dbReference type="InterPro" id="IPR036179">
    <property type="entry name" value="Ig-like_dom_sf"/>
</dbReference>
<gene>
    <name evidence="5" type="ORF">TCAL_13185</name>
</gene>
<evidence type="ECO:0000256" key="3">
    <source>
        <dbReference type="ARBA" id="ARBA00023319"/>
    </source>
</evidence>
<evidence type="ECO:0000313" key="6">
    <source>
        <dbReference type="Proteomes" id="UP000318571"/>
    </source>
</evidence>
<dbReference type="PROSITE" id="PS50835">
    <property type="entry name" value="IG_LIKE"/>
    <property type="match status" value="1"/>
</dbReference>
<keyword evidence="1" id="KW-0732">Signal</keyword>